<reference evidence="1 2" key="1">
    <citation type="submission" date="2015-04" db="EMBL/GenBank/DDBJ databases">
        <authorList>
            <person name="Syromyatnikov M.Y."/>
            <person name="Popov V.N."/>
        </authorList>
    </citation>
    <scope>NUCLEOTIDE SEQUENCE [LARGE SCALE GENOMIC DNA]</scope>
</reference>
<organism evidence="1 2">
    <name type="scientific">Clunio marinus</name>
    <dbReference type="NCBI Taxonomy" id="568069"/>
    <lineage>
        <taxon>Eukaryota</taxon>
        <taxon>Metazoa</taxon>
        <taxon>Ecdysozoa</taxon>
        <taxon>Arthropoda</taxon>
        <taxon>Hexapoda</taxon>
        <taxon>Insecta</taxon>
        <taxon>Pterygota</taxon>
        <taxon>Neoptera</taxon>
        <taxon>Endopterygota</taxon>
        <taxon>Diptera</taxon>
        <taxon>Nematocera</taxon>
        <taxon>Chironomoidea</taxon>
        <taxon>Chironomidae</taxon>
        <taxon>Clunio</taxon>
    </lineage>
</organism>
<gene>
    <name evidence="1" type="ORF">CLUMA_CG015967</name>
</gene>
<evidence type="ECO:0000313" key="2">
    <source>
        <dbReference type="Proteomes" id="UP000183832"/>
    </source>
</evidence>
<keyword evidence="2" id="KW-1185">Reference proteome</keyword>
<accession>A0A1J1IUV8</accession>
<dbReference type="AlphaFoldDB" id="A0A1J1IUV8"/>
<name>A0A1J1IUV8_9DIPT</name>
<evidence type="ECO:0000313" key="1">
    <source>
        <dbReference type="EMBL" id="CRL02926.1"/>
    </source>
</evidence>
<protein>
    <submittedName>
        <fullName evidence="1">CLUMA_CG015967, isoform A</fullName>
    </submittedName>
</protein>
<proteinExistence type="predicted"/>
<dbReference type="EMBL" id="CVRI01000058">
    <property type="protein sequence ID" value="CRL02926.1"/>
    <property type="molecule type" value="Genomic_DNA"/>
</dbReference>
<sequence length="83" mass="9826">MENNCDETLWERICAMSEIIPTFLRNPMRCLGKFLWSSYQFTCEASYLLFVMSVITLGPVVYETEQERQLEKSFQESQTKIDK</sequence>
<dbReference type="Proteomes" id="UP000183832">
    <property type="component" value="Unassembled WGS sequence"/>
</dbReference>